<reference evidence="1 2" key="1">
    <citation type="journal article" date="2021" name="Appl. Environ. Microbiol.">
        <title>Genetic linkage and physical mapping for an oyster mushroom Pleurotus cornucopiae and QTL analysis for the trait cap color.</title>
        <authorList>
            <person name="Zhang Y."/>
            <person name="Gao W."/>
            <person name="Sonnenberg A."/>
            <person name="Chen Q."/>
            <person name="Zhang J."/>
            <person name="Huang C."/>
        </authorList>
    </citation>
    <scope>NUCLEOTIDE SEQUENCE [LARGE SCALE GENOMIC DNA]</scope>
    <source>
        <strain evidence="1">CCMSSC00406</strain>
    </source>
</reference>
<comment type="caution">
    <text evidence="1">The sequence shown here is derived from an EMBL/GenBank/DDBJ whole genome shotgun (WGS) entry which is preliminary data.</text>
</comment>
<sequence length="392" mass="43276">MQDLKQRRCDLIALELVASLTQGLATREFVTSVALALKVSLAEELRDDEENMCAIVCLIAKTEELTDQVLRLRGPPAQAVLDFLQEMLDGEALHKNGPVALRSAITLVVRLASACNQVAAGLAIKDVDILSRSPVGGGGSSDIYYGKYQDTAVAIKRLRFRGNLPTNFKMIYREALLWRSARHSHVLPFLGIADIADFEPDVCMVSPWTCDTINTFLRDYPADPLRYIYAIATGVAYLHHLGIVHGDLCGTNILVDWNGQVRIADFGLAVLAQFGEVASRGGSRRWMAPELLSWSRSSPRSTASDVYSFGCTCLELYSGQRPFNGVLRDELVGTMVLKQKRPDFSTCPAGKVPSPEVQRIITDCWAHNASHRPHMSEVVERLGPLNNIHISR</sequence>
<evidence type="ECO:0000313" key="2">
    <source>
        <dbReference type="Proteomes" id="UP000824881"/>
    </source>
</evidence>
<name>A0ACB7IVM0_PLECO</name>
<dbReference type="Proteomes" id="UP000824881">
    <property type="component" value="Unassembled WGS sequence"/>
</dbReference>
<dbReference type="EMBL" id="WQMT02000006">
    <property type="protein sequence ID" value="KAG9221764.1"/>
    <property type="molecule type" value="Genomic_DNA"/>
</dbReference>
<organism evidence="1 2">
    <name type="scientific">Pleurotus cornucopiae</name>
    <name type="common">Cornucopia mushroom</name>
    <dbReference type="NCBI Taxonomy" id="5321"/>
    <lineage>
        <taxon>Eukaryota</taxon>
        <taxon>Fungi</taxon>
        <taxon>Dikarya</taxon>
        <taxon>Basidiomycota</taxon>
        <taxon>Agaricomycotina</taxon>
        <taxon>Agaricomycetes</taxon>
        <taxon>Agaricomycetidae</taxon>
        <taxon>Agaricales</taxon>
        <taxon>Pleurotineae</taxon>
        <taxon>Pleurotaceae</taxon>
        <taxon>Pleurotus</taxon>
    </lineage>
</organism>
<proteinExistence type="predicted"/>
<accession>A0ACB7IVM0</accession>
<gene>
    <name evidence="1" type="ORF">CCMSSC00406_0006707</name>
</gene>
<keyword evidence="2" id="KW-1185">Reference proteome</keyword>
<evidence type="ECO:0000313" key="1">
    <source>
        <dbReference type="EMBL" id="KAG9221764.1"/>
    </source>
</evidence>
<protein>
    <submittedName>
        <fullName evidence="1">Uncharacterized protein</fullName>
    </submittedName>
</protein>